<name>A0ABM6ADA6_9BACL</name>
<protein>
    <submittedName>
        <fullName evidence="2">Uncharacterized protein</fullName>
    </submittedName>
</protein>
<evidence type="ECO:0000313" key="2">
    <source>
        <dbReference type="EMBL" id="AMX84327.1"/>
    </source>
</evidence>
<proteinExistence type="predicted"/>
<feature type="region of interest" description="Disordered" evidence="1">
    <location>
        <begin position="1"/>
        <end position="34"/>
    </location>
</feature>
<reference evidence="2 3" key="1">
    <citation type="submission" date="2016-02" db="EMBL/GenBank/DDBJ databases">
        <title>Complete genome sequence of Geobacillus subterraneus KCTC 3922T.</title>
        <authorList>
            <person name="Lee D.-W."/>
            <person name="Lee Y.-J."/>
            <person name="Lee S.-J."/>
            <person name="Park G.-S."/>
            <person name="Lee S.-J."/>
            <person name="Shin J.-H."/>
        </authorList>
    </citation>
    <scope>NUCLEOTIDE SEQUENCE [LARGE SCALE GENOMIC DNA]</scope>
    <source>
        <strain evidence="2 3">KCTC 3922</strain>
    </source>
</reference>
<organism evidence="2 3">
    <name type="scientific">Geobacillus subterraneus</name>
    <dbReference type="NCBI Taxonomy" id="129338"/>
    <lineage>
        <taxon>Bacteria</taxon>
        <taxon>Bacillati</taxon>
        <taxon>Bacillota</taxon>
        <taxon>Bacilli</taxon>
        <taxon>Bacillales</taxon>
        <taxon>Anoxybacillaceae</taxon>
        <taxon>Geobacillus</taxon>
    </lineage>
</organism>
<dbReference type="Proteomes" id="UP000076226">
    <property type="component" value="Chromosome"/>
</dbReference>
<accession>A0ABM6ADA6</accession>
<evidence type="ECO:0000256" key="1">
    <source>
        <dbReference type="SAM" id="MobiDB-lite"/>
    </source>
</evidence>
<gene>
    <name evidence="2" type="ORF">GS3922_12000</name>
</gene>
<dbReference type="EMBL" id="CP014342">
    <property type="protein sequence ID" value="AMX84327.1"/>
    <property type="molecule type" value="Genomic_DNA"/>
</dbReference>
<sequence length="75" mass="8595">MARIDGIWRRKGQLEEEEPRRAVSTPTKPKRIEQAKRKAGRLLADVMRQNIPYLQQLSGTPIDQALPTLRDGGRM</sequence>
<evidence type="ECO:0000313" key="3">
    <source>
        <dbReference type="Proteomes" id="UP000076226"/>
    </source>
</evidence>
<keyword evidence="3" id="KW-1185">Reference proteome</keyword>
<feature type="compositionally biased region" description="Basic and acidic residues" evidence="1">
    <location>
        <begin position="1"/>
        <end position="21"/>
    </location>
</feature>